<protein>
    <recommendedName>
        <fullName evidence="7">NodB homology domain-containing protein</fullName>
    </recommendedName>
</protein>
<evidence type="ECO:0000256" key="3">
    <source>
        <dbReference type="ARBA" id="ARBA00022729"/>
    </source>
</evidence>
<keyword evidence="4" id="KW-0378">Hydrolase</keyword>
<dbReference type="GO" id="GO:0005975">
    <property type="term" value="P:carbohydrate metabolic process"/>
    <property type="evidence" value="ECO:0007669"/>
    <property type="project" value="InterPro"/>
</dbReference>
<evidence type="ECO:0000256" key="2">
    <source>
        <dbReference type="ARBA" id="ARBA00022723"/>
    </source>
</evidence>
<dbReference type="GO" id="GO:0046872">
    <property type="term" value="F:metal ion binding"/>
    <property type="evidence" value="ECO:0007669"/>
    <property type="project" value="UniProtKB-KW"/>
</dbReference>
<evidence type="ECO:0000256" key="6">
    <source>
        <dbReference type="SAM" id="SignalP"/>
    </source>
</evidence>
<dbReference type="InterPro" id="IPR002509">
    <property type="entry name" value="NODB_dom"/>
</dbReference>
<sequence length="251" mass="27616">MRSAFALLSLAFAAVSFAAPATNTGSGTGALFQRCNRPGVFALTFDDGPNENSYGLAKYLHSENITATFFTNSRNFFSSPFDTTTTETEDGTKTYQEVLQYYDQLGHEVASHTFSHAVLTSLNADQVAEELNLQSDTIFRAIGKRPAFMRPPEGATNEAVNQVISSLGYSNINWDVDTKDYEHLGLATEEERVRAIVDLDVPGVTLGHIALQHDVHADSVNILTPWLVQYLRSKNYTFVTVSDCIGLPAYQ</sequence>
<feature type="chain" id="PRO_5034874010" description="NodB homology domain-containing protein" evidence="6">
    <location>
        <begin position="19"/>
        <end position="251"/>
    </location>
</feature>
<dbReference type="Gene3D" id="3.20.20.370">
    <property type="entry name" value="Glycoside hydrolase/deacetylase"/>
    <property type="match status" value="1"/>
</dbReference>
<dbReference type="SUPFAM" id="SSF88713">
    <property type="entry name" value="Glycoside hydrolase/deacetylase"/>
    <property type="match status" value="1"/>
</dbReference>
<keyword evidence="2" id="KW-0479">Metal-binding</keyword>
<dbReference type="Proteomes" id="UP000603453">
    <property type="component" value="Unassembled WGS sequence"/>
</dbReference>
<keyword evidence="3 6" id="KW-0732">Signal</keyword>
<evidence type="ECO:0000313" key="8">
    <source>
        <dbReference type="EMBL" id="KAG2206243.1"/>
    </source>
</evidence>
<evidence type="ECO:0000256" key="5">
    <source>
        <dbReference type="ARBA" id="ARBA00023277"/>
    </source>
</evidence>
<dbReference type="OrthoDB" id="2125469at2759"/>
<dbReference type="PANTHER" id="PTHR46471">
    <property type="entry name" value="CHITIN DEACETYLASE"/>
    <property type="match status" value="1"/>
</dbReference>
<keyword evidence="9" id="KW-1185">Reference proteome</keyword>
<evidence type="ECO:0000256" key="1">
    <source>
        <dbReference type="ARBA" id="ARBA00001941"/>
    </source>
</evidence>
<feature type="domain" description="NodB homology" evidence="7">
    <location>
        <begin position="39"/>
        <end position="239"/>
    </location>
</feature>
<gene>
    <name evidence="8" type="ORF">INT47_007256</name>
</gene>
<dbReference type="InterPro" id="IPR011330">
    <property type="entry name" value="Glyco_hydro/deAcase_b/a-brl"/>
</dbReference>
<organism evidence="8 9">
    <name type="scientific">Mucor saturninus</name>
    <dbReference type="NCBI Taxonomy" id="64648"/>
    <lineage>
        <taxon>Eukaryota</taxon>
        <taxon>Fungi</taxon>
        <taxon>Fungi incertae sedis</taxon>
        <taxon>Mucoromycota</taxon>
        <taxon>Mucoromycotina</taxon>
        <taxon>Mucoromycetes</taxon>
        <taxon>Mucorales</taxon>
        <taxon>Mucorineae</taxon>
        <taxon>Mucoraceae</taxon>
        <taxon>Mucor</taxon>
    </lineage>
</organism>
<dbReference type="Pfam" id="PF01522">
    <property type="entry name" value="Polysacc_deac_1"/>
    <property type="match status" value="1"/>
</dbReference>
<evidence type="ECO:0000259" key="7">
    <source>
        <dbReference type="PROSITE" id="PS51677"/>
    </source>
</evidence>
<reference evidence="8" key="1">
    <citation type="submission" date="2020-12" db="EMBL/GenBank/DDBJ databases">
        <title>Metabolic potential, ecology and presence of endohyphal bacteria is reflected in genomic diversity of Mucoromycotina.</title>
        <authorList>
            <person name="Muszewska A."/>
            <person name="Okrasinska A."/>
            <person name="Steczkiewicz K."/>
            <person name="Drgas O."/>
            <person name="Orlowska M."/>
            <person name="Perlinska-Lenart U."/>
            <person name="Aleksandrzak-Piekarczyk T."/>
            <person name="Szatraj K."/>
            <person name="Zielenkiewicz U."/>
            <person name="Pilsyk S."/>
            <person name="Malc E."/>
            <person name="Mieczkowski P."/>
            <person name="Kruszewska J.S."/>
            <person name="Biernat P."/>
            <person name="Pawlowska J."/>
        </authorList>
    </citation>
    <scope>NUCLEOTIDE SEQUENCE</scope>
    <source>
        <strain evidence="8">WA0000017839</strain>
    </source>
</reference>
<dbReference type="PROSITE" id="PS51677">
    <property type="entry name" value="NODB"/>
    <property type="match status" value="1"/>
</dbReference>
<evidence type="ECO:0000313" key="9">
    <source>
        <dbReference type="Proteomes" id="UP000603453"/>
    </source>
</evidence>
<comment type="caution">
    <text evidence="8">The sequence shown here is derived from an EMBL/GenBank/DDBJ whole genome shotgun (WGS) entry which is preliminary data.</text>
</comment>
<dbReference type="AlphaFoldDB" id="A0A8H7V7H3"/>
<comment type="cofactor">
    <cofactor evidence="1">
        <name>Co(2+)</name>
        <dbReference type="ChEBI" id="CHEBI:48828"/>
    </cofactor>
</comment>
<dbReference type="GO" id="GO:0016810">
    <property type="term" value="F:hydrolase activity, acting on carbon-nitrogen (but not peptide) bonds"/>
    <property type="evidence" value="ECO:0007669"/>
    <property type="project" value="InterPro"/>
</dbReference>
<keyword evidence="5" id="KW-0119">Carbohydrate metabolism</keyword>
<evidence type="ECO:0000256" key="4">
    <source>
        <dbReference type="ARBA" id="ARBA00022801"/>
    </source>
</evidence>
<name>A0A8H7V7H3_9FUNG</name>
<dbReference type="EMBL" id="JAEPRD010000031">
    <property type="protein sequence ID" value="KAG2206243.1"/>
    <property type="molecule type" value="Genomic_DNA"/>
</dbReference>
<proteinExistence type="predicted"/>
<feature type="signal peptide" evidence="6">
    <location>
        <begin position="1"/>
        <end position="18"/>
    </location>
</feature>
<accession>A0A8H7V7H3</accession>
<dbReference type="PANTHER" id="PTHR46471:SF2">
    <property type="entry name" value="CHITIN DEACETYLASE-RELATED"/>
    <property type="match status" value="1"/>
</dbReference>